<keyword evidence="3" id="KW-0804">Transcription</keyword>
<keyword evidence="2 5" id="KW-0238">DNA-binding</keyword>
<dbReference type="SMART" id="SM00344">
    <property type="entry name" value="HTH_ASNC"/>
    <property type="match status" value="1"/>
</dbReference>
<dbReference type="SUPFAM" id="SSF46785">
    <property type="entry name" value="Winged helix' DNA-binding domain"/>
    <property type="match status" value="1"/>
</dbReference>
<dbReference type="Pfam" id="PF13404">
    <property type="entry name" value="HTH_AsnC-type"/>
    <property type="match status" value="1"/>
</dbReference>
<dbReference type="InterPro" id="IPR019887">
    <property type="entry name" value="Tscrpt_reg_AsnC/Lrp_C"/>
</dbReference>
<dbReference type="PANTHER" id="PTHR30154:SF34">
    <property type="entry name" value="TRANSCRIPTIONAL REGULATOR AZLB"/>
    <property type="match status" value="1"/>
</dbReference>
<dbReference type="PANTHER" id="PTHR30154">
    <property type="entry name" value="LEUCINE-RESPONSIVE REGULATORY PROTEIN"/>
    <property type="match status" value="1"/>
</dbReference>
<dbReference type="InterPro" id="IPR019888">
    <property type="entry name" value="Tscrpt_reg_AsnC-like"/>
</dbReference>
<keyword evidence="6" id="KW-1185">Reference proteome</keyword>
<evidence type="ECO:0000313" key="6">
    <source>
        <dbReference type="Proteomes" id="UP000243359"/>
    </source>
</evidence>
<dbReference type="InterPro" id="IPR011008">
    <property type="entry name" value="Dimeric_a/b-barrel"/>
</dbReference>
<proteinExistence type="predicted"/>
<dbReference type="InterPro" id="IPR036390">
    <property type="entry name" value="WH_DNA-bd_sf"/>
</dbReference>
<dbReference type="PROSITE" id="PS50956">
    <property type="entry name" value="HTH_ASNC_2"/>
    <property type="match status" value="1"/>
</dbReference>
<dbReference type="Proteomes" id="UP000243359">
    <property type="component" value="Chromosome I"/>
</dbReference>
<organism evidence="5 6">
    <name type="scientific">Pseudomonas oryzae</name>
    <dbReference type="NCBI Taxonomy" id="1392877"/>
    <lineage>
        <taxon>Bacteria</taxon>
        <taxon>Pseudomonadati</taxon>
        <taxon>Pseudomonadota</taxon>
        <taxon>Gammaproteobacteria</taxon>
        <taxon>Pseudomonadales</taxon>
        <taxon>Pseudomonadaceae</taxon>
        <taxon>Pseudomonas</taxon>
    </lineage>
</organism>
<dbReference type="AlphaFoldDB" id="A0A1H1Z426"/>
<dbReference type="EMBL" id="LT629751">
    <property type="protein sequence ID" value="SDT28410.1"/>
    <property type="molecule type" value="Genomic_DNA"/>
</dbReference>
<dbReference type="GO" id="GO:0043200">
    <property type="term" value="P:response to amino acid"/>
    <property type="evidence" value="ECO:0007669"/>
    <property type="project" value="TreeGrafter"/>
</dbReference>
<dbReference type="Pfam" id="PF01037">
    <property type="entry name" value="AsnC_trans_reg"/>
    <property type="match status" value="1"/>
</dbReference>
<evidence type="ECO:0000256" key="3">
    <source>
        <dbReference type="ARBA" id="ARBA00023163"/>
    </source>
</evidence>
<keyword evidence="1" id="KW-0805">Transcription regulation</keyword>
<dbReference type="GO" id="GO:0005829">
    <property type="term" value="C:cytosol"/>
    <property type="evidence" value="ECO:0007669"/>
    <property type="project" value="TreeGrafter"/>
</dbReference>
<evidence type="ECO:0000256" key="2">
    <source>
        <dbReference type="ARBA" id="ARBA00023125"/>
    </source>
</evidence>
<evidence type="ECO:0000256" key="1">
    <source>
        <dbReference type="ARBA" id="ARBA00023015"/>
    </source>
</evidence>
<feature type="domain" description="HTH asnC-type" evidence="4">
    <location>
        <begin position="7"/>
        <end position="70"/>
    </location>
</feature>
<dbReference type="Gene3D" id="3.30.70.920">
    <property type="match status" value="1"/>
</dbReference>
<dbReference type="PRINTS" id="PR00033">
    <property type="entry name" value="HTHASNC"/>
</dbReference>
<accession>A0A1H1Z426</accession>
<evidence type="ECO:0000313" key="5">
    <source>
        <dbReference type="EMBL" id="SDT28410.1"/>
    </source>
</evidence>
<sequence length="145" mass="16070">MTMPDQPDDLDRRLLALLREDGRASTAALAERLKVSRGTVQNRIDRLQRSGLLVGFTIKLRNELENSGVRAITMIELRGGASDAVIAALRQIPEVVQVHTTNGRWDLVAEIHTATLSEFDRVLRELRALKGVANSESNLLLAAYK</sequence>
<dbReference type="GO" id="GO:0043565">
    <property type="term" value="F:sequence-specific DNA binding"/>
    <property type="evidence" value="ECO:0007669"/>
    <property type="project" value="InterPro"/>
</dbReference>
<name>A0A1H1Z426_9PSED</name>
<dbReference type="InterPro" id="IPR036388">
    <property type="entry name" value="WH-like_DNA-bd_sf"/>
</dbReference>
<dbReference type="InterPro" id="IPR000485">
    <property type="entry name" value="AsnC-type_HTH_dom"/>
</dbReference>
<gene>
    <name evidence="5" type="ORF">SAMN05216221_4073</name>
</gene>
<dbReference type="Gene3D" id="1.10.10.10">
    <property type="entry name" value="Winged helix-like DNA-binding domain superfamily/Winged helix DNA-binding domain"/>
    <property type="match status" value="1"/>
</dbReference>
<protein>
    <submittedName>
        <fullName evidence="5">DNA-binding transcriptional regulator, Lrp family</fullName>
    </submittedName>
</protein>
<reference evidence="6" key="1">
    <citation type="submission" date="2016-10" db="EMBL/GenBank/DDBJ databases">
        <authorList>
            <person name="Varghese N."/>
            <person name="Submissions S."/>
        </authorList>
    </citation>
    <scope>NUCLEOTIDE SEQUENCE [LARGE SCALE GENOMIC DNA]</scope>
    <source>
        <strain evidence="6">KCTC 32247</strain>
    </source>
</reference>
<dbReference type="STRING" id="1392877.SAMN05216221_4073"/>
<evidence type="ECO:0000259" key="4">
    <source>
        <dbReference type="PROSITE" id="PS50956"/>
    </source>
</evidence>
<dbReference type="SUPFAM" id="SSF54909">
    <property type="entry name" value="Dimeric alpha+beta barrel"/>
    <property type="match status" value="1"/>
</dbReference>